<gene>
    <name evidence="2" type="ORF">EDS130_LOCUS17400</name>
    <name evidence="3" type="ORF">XAT740_LOCUS20809</name>
</gene>
<evidence type="ECO:0000313" key="2">
    <source>
        <dbReference type="EMBL" id="CAF1050420.1"/>
    </source>
</evidence>
<keyword evidence="4" id="KW-1185">Reference proteome</keyword>
<feature type="domain" description="Arrestin C-terminal-like" evidence="1">
    <location>
        <begin position="149"/>
        <end position="281"/>
    </location>
</feature>
<comment type="caution">
    <text evidence="2">The sequence shown here is derived from an EMBL/GenBank/DDBJ whole genome shotgun (WGS) entry which is preliminary data.</text>
</comment>
<sequence>MGNAQRFHRHQLELHRSDAIYVPSDIISGSIANITNEDLSIVVVGTVRFKKHKKKQIEHCEIDFFSSGIPLIPSPSQIFQIHLTEHLPPSFNQSNTFPQISYSLNLVDRASKPRIYSTLPLHIQPRTQIHHPSLLTPLVFGPVANDDYQTKLQIKINRSAYQFGDVVCLFYELQNPAGVSIHKIDVSLGIYYLVESNIYQEDITNTTECFNEILSTQKLFRHKAILHIPEDVYLPPTFKYKHDQGDERAQFHLTIEYKVQFKVYLGNSDDLWQVDIPVALCHEILEQAKTELCQMSQEI</sequence>
<protein>
    <recommendedName>
        <fullName evidence="1">Arrestin C-terminal-like domain-containing protein</fullName>
    </recommendedName>
</protein>
<evidence type="ECO:0000313" key="3">
    <source>
        <dbReference type="EMBL" id="CAF1148325.1"/>
    </source>
</evidence>
<reference evidence="2" key="1">
    <citation type="submission" date="2021-02" db="EMBL/GenBank/DDBJ databases">
        <authorList>
            <person name="Nowell W R."/>
        </authorList>
    </citation>
    <scope>NUCLEOTIDE SEQUENCE</scope>
</reference>
<dbReference type="EMBL" id="CAJNOJ010000078">
    <property type="protein sequence ID" value="CAF1050420.1"/>
    <property type="molecule type" value="Genomic_DNA"/>
</dbReference>
<dbReference type="InterPro" id="IPR014756">
    <property type="entry name" value="Ig_E-set"/>
</dbReference>
<evidence type="ECO:0000313" key="4">
    <source>
        <dbReference type="Proteomes" id="UP000663828"/>
    </source>
</evidence>
<dbReference type="Proteomes" id="UP000663828">
    <property type="component" value="Unassembled WGS sequence"/>
</dbReference>
<name>A0A814KEC7_ADIRI</name>
<organism evidence="2 5">
    <name type="scientific">Adineta ricciae</name>
    <name type="common">Rotifer</name>
    <dbReference type="NCBI Taxonomy" id="249248"/>
    <lineage>
        <taxon>Eukaryota</taxon>
        <taxon>Metazoa</taxon>
        <taxon>Spiralia</taxon>
        <taxon>Gnathifera</taxon>
        <taxon>Rotifera</taxon>
        <taxon>Eurotatoria</taxon>
        <taxon>Bdelloidea</taxon>
        <taxon>Adinetida</taxon>
        <taxon>Adinetidae</taxon>
        <taxon>Adineta</taxon>
    </lineage>
</organism>
<evidence type="ECO:0000313" key="5">
    <source>
        <dbReference type="Proteomes" id="UP000663852"/>
    </source>
</evidence>
<dbReference type="InterPro" id="IPR011022">
    <property type="entry name" value="Arrestin_C-like"/>
</dbReference>
<dbReference type="Proteomes" id="UP000663852">
    <property type="component" value="Unassembled WGS sequence"/>
</dbReference>
<evidence type="ECO:0000259" key="1">
    <source>
        <dbReference type="Pfam" id="PF02752"/>
    </source>
</evidence>
<dbReference type="SUPFAM" id="SSF81296">
    <property type="entry name" value="E set domains"/>
    <property type="match status" value="1"/>
</dbReference>
<accession>A0A814KEC7</accession>
<dbReference type="EMBL" id="CAJNOR010001467">
    <property type="protein sequence ID" value="CAF1148325.1"/>
    <property type="molecule type" value="Genomic_DNA"/>
</dbReference>
<dbReference type="OrthoDB" id="10022209at2759"/>
<dbReference type="AlphaFoldDB" id="A0A814KEC7"/>
<proteinExistence type="predicted"/>
<dbReference type="Pfam" id="PF02752">
    <property type="entry name" value="Arrestin_C"/>
    <property type="match status" value="1"/>
</dbReference>